<keyword evidence="3" id="KW-1185">Reference proteome</keyword>
<dbReference type="AlphaFoldDB" id="A0A1Y2EM07"/>
<evidence type="ECO:0000313" key="2">
    <source>
        <dbReference type="EMBL" id="ORY72558.1"/>
    </source>
</evidence>
<sequence length="145" mass="15313">MRFSLSLIALTVATVASALPATSAPLDLTPRQYGEAGPSGEVITPVGNTHYMIGDKIDFAYKRTFDTLDGEEYNANAIILTTYLSHLNVNDQNITGVFRIPELAGPEGTTSWTARLEVTESQEGGRGAAPFLAAAPLITINAASA</sequence>
<proteinExistence type="predicted"/>
<feature type="chain" id="PRO_5012372722" evidence="1">
    <location>
        <begin position="19"/>
        <end position="145"/>
    </location>
</feature>
<organism evidence="2 3">
    <name type="scientific">Leucosporidium creatinivorum</name>
    <dbReference type="NCBI Taxonomy" id="106004"/>
    <lineage>
        <taxon>Eukaryota</taxon>
        <taxon>Fungi</taxon>
        <taxon>Dikarya</taxon>
        <taxon>Basidiomycota</taxon>
        <taxon>Pucciniomycotina</taxon>
        <taxon>Microbotryomycetes</taxon>
        <taxon>Leucosporidiales</taxon>
        <taxon>Leucosporidium</taxon>
    </lineage>
</organism>
<evidence type="ECO:0000256" key="1">
    <source>
        <dbReference type="SAM" id="SignalP"/>
    </source>
</evidence>
<gene>
    <name evidence="2" type="ORF">BCR35DRAFT_333952</name>
</gene>
<dbReference type="Proteomes" id="UP000193467">
    <property type="component" value="Unassembled WGS sequence"/>
</dbReference>
<protein>
    <submittedName>
        <fullName evidence="2">Uncharacterized protein</fullName>
    </submittedName>
</protein>
<dbReference type="EMBL" id="MCGR01000051">
    <property type="protein sequence ID" value="ORY72558.1"/>
    <property type="molecule type" value="Genomic_DNA"/>
</dbReference>
<dbReference type="InParanoid" id="A0A1Y2EM07"/>
<evidence type="ECO:0000313" key="3">
    <source>
        <dbReference type="Proteomes" id="UP000193467"/>
    </source>
</evidence>
<accession>A0A1Y2EM07</accession>
<feature type="signal peptide" evidence="1">
    <location>
        <begin position="1"/>
        <end position="18"/>
    </location>
</feature>
<comment type="caution">
    <text evidence="2">The sequence shown here is derived from an EMBL/GenBank/DDBJ whole genome shotgun (WGS) entry which is preliminary data.</text>
</comment>
<keyword evidence="1" id="KW-0732">Signal</keyword>
<reference evidence="2" key="1">
    <citation type="submission" date="2016-07" db="EMBL/GenBank/DDBJ databases">
        <title>Pervasive Adenine N6-methylation of Active Genes in Fungi.</title>
        <authorList>
            <consortium name="DOE Joint Genome Institute"/>
            <person name="Mondo S.J."/>
            <person name="Dannebaum R.O."/>
            <person name="Kuo R.C."/>
            <person name="Labutti K."/>
            <person name="Haridas S."/>
            <person name="Kuo A."/>
            <person name="Salamov A."/>
            <person name="Ahrendt S.R."/>
            <person name="Lipzen A."/>
            <person name="Sullivan W."/>
            <person name="Andreopoulos W.B."/>
            <person name="Clum A."/>
            <person name="Lindquist E."/>
            <person name="Daum C."/>
            <person name="Ramamoorthy G.K."/>
            <person name="Gryganskyi A."/>
            <person name="Culley D."/>
            <person name="Magnuson J.K."/>
            <person name="James T.Y."/>
            <person name="O'Malley M.A."/>
            <person name="Stajich J.E."/>
            <person name="Spatafora J.W."/>
            <person name="Visel A."/>
            <person name="Grigoriev I.V."/>
        </authorList>
    </citation>
    <scope>NUCLEOTIDE SEQUENCE [LARGE SCALE GENOMIC DNA]</scope>
    <source>
        <strain evidence="2">62-1032</strain>
    </source>
</reference>
<name>A0A1Y2EM07_9BASI</name>